<accession>A0A2M7RIU8</accession>
<dbReference type="PIRSF" id="PIRSF038992">
    <property type="entry name" value="Aldolase_Ia"/>
    <property type="match status" value="1"/>
</dbReference>
<dbReference type="EMBL" id="PFMD01000052">
    <property type="protein sequence ID" value="PIY96296.1"/>
    <property type="molecule type" value="Genomic_DNA"/>
</dbReference>
<organism evidence="6 7">
    <name type="scientific">Candidatus Kerfeldbacteria bacterium CG_4_10_14_0_8_um_filter_42_10</name>
    <dbReference type="NCBI Taxonomy" id="2014248"/>
    <lineage>
        <taxon>Bacteria</taxon>
        <taxon>Candidatus Kerfeldiibacteriota</taxon>
    </lineage>
</organism>
<evidence type="ECO:0000256" key="2">
    <source>
        <dbReference type="ARBA" id="ARBA00023239"/>
    </source>
</evidence>
<evidence type="ECO:0000256" key="3">
    <source>
        <dbReference type="ARBA" id="ARBA00023270"/>
    </source>
</evidence>
<dbReference type="InterPro" id="IPR013785">
    <property type="entry name" value="Aldolase_TIM"/>
</dbReference>
<name>A0A2M7RIU8_9BACT</name>
<dbReference type="AlphaFoldDB" id="A0A2M7RIU8"/>
<reference evidence="6 7" key="1">
    <citation type="submission" date="2017-09" db="EMBL/GenBank/DDBJ databases">
        <title>Depth-based differentiation of microbial function through sediment-hosted aquifers and enrichment of novel symbionts in the deep terrestrial subsurface.</title>
        <authorList>
            <person name="Probst A.J."/>
            <person name="Ladd B."/>
            <person name="Jarett J.K."/>
            <person name="Geller-Mcgrath D.E."/>
            <person name="Sieber C.M."/>
            <person name="Emerson J.B."/>
            <person name="Anantharaman K."/>
            <person name="Thomas B.C."/>
            <person name="Malmstrom R."/>
            <person name="Stieglmeier M."/>
            <person name="Klingl A."/>
            <person name="Woyke T."/>
            <person name="Ryan C.M."/>
            <person name="Banfield J.F."/>
        </authorList>
    </citation>
    <scope>NUCLEOTIDE SEQUENCE [LARGE SCALE GENOMIC DNA]</scope>
    <source>
        <strain evidence="6">CG_4_10_14_0_8_um_filter_42_10</strain>
    </source>
</reference>
<evidence type="ECO:0000256" key="1">
    <source>
        <dbReference type="ARBA" id="ARBA00013068"/>
    </source>
</evidence>
<dbReference type="GO" id="GO:0004332">
    <property type="term" value="F:fructose-bisphosphate aldolase activity"/>
    <property type="evidence" value="ECO:0007669"/>
    <property type="project" value="UniProtKB-EC"/>
</dbReference>
<dbReference type="InterPro" id="IPR050456">
    <property type="entry name" value="DeoC/FbaB_aldolase"/>
</dbReference>
<evidence type="ECO:0000256" key="4">
    <source>
        <dbReference type="ARBA" id="ARBA00049653"/>
    </source>
</evidence>
<proteinExistence type="inferred from homology"/>
<comment type="similarity">
    <text evidence="4">Belongs to the DeoC/FbaB aldolase family. FbaB subfamily.</text>
</comment>
<dbReference type="Gene3D" id="3.20.20.70">
    <property type="entry name" value="Aldolase class I"/>
    <property type="match status" value="1"/>
</dbReference>
<protein>
    <recommendedName>
        <fullName evidence="1">fructose-bisphosphate aldolase</fullName>
        <ecNumber evidence="1">4.1.2.13</ecNumber>
    </recommendedName>
</protein>
<sequence>MSKLKKLTPSDVLIPANIPTQAQKIYVDNFLKVTKGTGRLMAMAGDQKVEHLNDDFCGKDIAPEDNDPEHLFRIASGGTIGLFATQYGMITKYGLSYPKIPYLVKLNSKTHLVETEQKDPLSRQWLDFHQVIELKENSGLDIVGVGFTVYSGSEYEDIMLQEAATLITEAHMHGLISIIWSYPRGKAVPNEKDPHLIAGAAGLALTLGADFVKINYPKPTGGDPSESLKEATQAAGRTGVIISGGSSIAPIEFLKQMHDVIHVGGCRGTATGRNVHQKSLKEAINMTNALSAITYNDATVEEAFKIYEGKEEFKMNPVRS</sequence>
<evidence type="ECO:0000313" key="6">
    <source>
        <dbReference type="EMBL" id="PIY96296.1"/>
    </source>
</evidence>
<comment type="caution">
    <text evidence="6">The sequence shown here is derived from an EMBL/GenBank/DDBJ whole genome shotgun (WGS) entry which is preliminary data.</text>
</comment>
<dbReference type="PANTHER" id="PTHR47916">
    <property type="entry name" value="FRUCTOSE-BISPHOSPHATE ALDOLASE CLASS 1"/>
    <property type="match status" value="1"/>
</dbReference>
<dbReference type="Proteomes" id="UP000230779">
    <property type="component" value="Unassembled WGS sequence"/>
</dbReference>
<dbReference type="EC" id="4.1.2.13" evidence="1"/>
<feature type="active site" description="Proton donor" evidence="5">
    <location>
        <position position="182"/>
    </location>
</feature>
<gene>
    <name evidence="6" type="ORF">COY66_04640</name>
</gene>
<evidence type="ECO:0000313" key="7">
    <source>
        <dbReference type="Proteomes" id="UP000230779"/>
    </source>
</evidence>
<dbReference type="PANTHER" id="PTHR47916:SF4">
    <property type="entry name" value="FRUCTOSE-BISPHOSPHATE ALDOLASE CLASS 1"/>
    <property type="match status" value="1"/>
</dbReference>
<dbReference type="InterPro" id="IPR002915">
    <property type="entry name" value="DeoC/FbaB/LacD_aldolase"/>
</dbReference>
<dbReference type="SMART" id="SM01133">
    <property type="entry name" value="DeoC"/>
    <property type="match status" value="1"/>
</dbReference>
<keyword evidence="3" id="KW-0704">Schiff base</keyword>
<keyword evidence="2" id="KW-0456">Lyase</keyword>
<dbReference type="NCBIfam" id="NF005321">
    <property type="entry name" value="PRK06852.1"/>
    <property type="match status" value="1"/>
</dbReference>
<dbReference type="InterPro" id="IPR041720">
    <property type="entry name" value="FbaB-like"/>
</dbReference>
<evidence type="ECO:0000256" key="5">
    <source>
        <dbReference type="PIRSR" id="PIRSR038992-1"/>
    </source>
</evidence>
<dbReference type="SUPFAM" id="SSF51569">
    <property type="entry name" value="Aldolase"/>
    <property type="match status" value="1"/>
</dbReference>
<feature type="active site" description="Schiff-base intermediate with dihydroxyacetone-P" evidence="5">
    <location>
        <position position="213"/>
    </location>
</feature>
<dbReference type="Pfam" id="PF01791">
    <property type="entry name" value="DeoC"/>
    <property type="match status" value="1"/>
</dbReference>